<evidence type="ECO:0000259" key="1">
    <source>
        <dbReference type="Pfam" id="PF00144"/>
    </source>
</evidence>
<dbReference type="Gene3D" id="3.40.710.10">
    <property type="entry name" value="DD-peptidase/beta-lactamase superfamily"/>
    <property type="match status" value="1"/>
</dbReference>
<proteinExistence type="predicted"/>
<keyword evidence="3" id="KW-1185">Reference proteome</keyword>
<feature type="domain" description="Beta-lactamase-related" evidence="1">
    <location>
        <begin position="29"/>
        <end position="319"/>
    </location>
</feature>
<evidence type="ECO:0000313" key="2">
    <source>
        <dbReference type="EMBL" id="CAG9622760.1"/>
    </source>
</evidence>
<dbReference type="EMBL" id="CAKJTJ010000026">
    <property type="protein sequence ID" value="CAG9622760.1"/>
    <property type="molecule type" value="Genomic_DNA"/>
</dbReference>
<dbReference type="SUPFAM" id="SSF56601">
    <property type="entry name" value="beta-lactamase/transpeptidase-like"/>
    <property type="match status" value="1"/>
</dbReference>
<dbReference type="GO" id="GO:0009002">
    <property type="term" value="F:serine-type D-Ala-D-Ala carboxypeptidase activity"/>
    <property type="evidence" value="ECO:0007669"/>
    <property type="project" value="UniProtKB-EC"/>
</dbReference>
<comment type="caution">
    <text evidence="2">The sequence shown here is derived from an EMBL/GenBank/DDBJ whole genome shotgun (WGS) entry which is preliminary data.</text>
</comment>
<dbReference type="PANTHER" id="PTHR43283">
    <property type="entry name" value="BETA-LACTAMASE-RELATED"/>
    <property type="match status" value="1"/>
</dbReference>
<dbReference type="InterPro" id="IPR012338">
    <property type="entry name" value="Beta-lactam/transpept-like"/>
</dbReference>
<keyword evidence="2" id="KW-0121">Carboxypeptidase</keyword>
<accession>A0ABM8YSG9</accession>
<dbReference type="Proteomes" id="UP000789833">
    <property type="component" value="Unassembled WGS sequence"/>
</dbReference>
<name>A0ABM8YSG9_9BACI</name>
<reference evidence="2 3" key="1">
    <citation type="submission" date="2021-10" db="EMBL/GenBank/DDBJ databases">
        <authorList>
            <person name="Criscuolo A."/>
        </authorList>
    </citation>
    <scope>NUCLEOTIDE SEQUENCE [LARGE SCALE GENOMIC DNA]</scope>
    <source>
        <strain evidence="3">CIP 111883</strain>
    </source>
</reference>
<dbReference type="InterPro" id="IPR001466">
    <property type="entry name" value="Beta-lactam-related"/>
</dbReference>
<protein>
    <submittedName>
        <fullName evidence="2">D-alanyl-D-alanine carboxypeptidase</fullName>
        <ecNumber evidence="2">3.4.16.4</ecNumber>
    </submittedName>
</protein>
<sequence length="343" mass="39089">MNTEKIEKIFQQTVKNKYIYECVLYMENGDGDFSYEKGYGGKDIDSPLLMASITKLFTTSCVLALVEQGKISLQDKISKYFTPTVIDNLHVYKGKDYSTTLTISHLLKQTSGLPDIFEEKKGNLKNQVIKDDISISFEENIEKTKGLSTHFSPDLKRKAYYADINFDLLGEILEKLTNQRLGEVFETFIFEPLELQKTYLVEKEADFVPDIFYKAQRICRPNYLRSCRASGGAMSTARELMIFLKAFFGGKLFPSNYINKTEFSRLQASMYPIKYGMGYMHIPLQGISTLYMGKGELMGHSGSTGSFAFYYPLKDLYMVGDVNQISAPSLPIRMVMRLAMNSH</sequence>
<keyword evidence="2" id="KW-0645">Protease</keyword>
<dbReference type="Pfam" id="PF00144">
    <property type="entry name" value="Beta-lactamase"/>
    <property type="match status" value="1"/>
</dbReference>
<keyword evidence="2" id="KW-0378">Hydrolase</keyword>
<dbReference type="RefSeq" id="WP_230503579.1">
    <property type="nucleotide sequence ID" value="NZ_CAKJTJ010000026.1"/>
</dbReference>
<gene>
    <name evidence="2" type="primary">yfeW_3</name>
    <name evidence="2" type="ORF">BACCIP111883_03551</name>
</gene>
<organism evidence="2 3">
    <name type="scientific">Sutcliffiella rhizosphaerae</name>
    <dbReference type="NCBI Taxonomy" id="2880967"/>
    <lineage>
        <taxon>Bacteria</taxon>
        <taxon>Bacillati</taxon>
        <taxon>Bacillota</taxon>
        <taxon>Bacilli</taxon>
        <taxon>Bacillales</taxon>
        <taxon>Bacillaceae</taxon>
        <taxon>Sutcliffiella</taxon>
    </lineage>
</organism>
<dbReference type="EC" id="3.4.16.4" evidence="2"/>
<dbReference type="InterPro" id="IPR050789">
    <property type="entry name" value="Diverse_Enzym_Activities"/>
</dbReference>
<evidence type="ECO:0000313" key="3">
    <source>
        <dbReference type="Proteomes" id="UP000789833"/>
    </source>
</evidence>